<name>A0AA36N6M1_9DINO</name>
<evidence type="ECO:0000259" key="1">
    <source>
        <dbReference type="Pfam" id="PF23337"/>
    </source>
</evidence>
<organism evidence="2 3">
    <name type="scientific">Effrenium voratum</name>
    <dbReference type="NCBI Taxonomy" id="2562239"/>
    <lineage>
        <taxon>Eukaryota</taxon>
        <taxon>Sar</taxon>
        <taxon>Alveolata</taxon>
        <taxon>Dinophyceae</taxon>
        <taxon>Suessiales</taxon>
        <taxon>Symbiodiniaceae</taxon>
        <taxon>Effrenium</taxon>
    </lineage>
</organism>
<proteinExistence type="predicted"/>
<sequence length="133" mass="13896">MSSAAGQGMSNLLSVQYVSGTEATVVVLKSSGRFCVQATEFAALWVLTEESCAPDSTSTLVLAAKATQRVRSLFSSLSRTACRCTTTSPSSTTTSSCGGTWMSCGRIWQIGRSSTASSRSACSCDSKIAILRL</sequence>
<protein>
    <recommendedName>
        <fullName evidence="1">PTHB1 platform domain-containing protein</fullName>
    </recommendedName>
</protein>
<dbReference type="AlphaFoldDB" id="A0AA36N6M1"/>
<dbReference type="Pfam" id="PF23337">
    <property type="entry name" value="PTHB1_pf"/>
    <property type="match status" value="1"/>
</dbReference>
<reference evidence="2" key="1">
    <citation type="submission" date="2023-08" db="EMBL/GenBank/DDBJ databases">
        <authorList>
            <person name="Chen Y."/>
            <person name="Shah S."/>
            <person name="Dougan E. K."/>
            <person name="Thang M."/>
            <person name="Chan C."/>
        </authorList>
    </citation>
    <scope>NUCLEOTIDE SEQUENCE</scope>
</reference>
<evidence type="ECO:0000313" key="3">
    <source>
        <dbReference type="Proteomes" id="UP001178507"/>
    </source>
</evidence>
<keyword evidence="3" id="KW-1185">Reference proteome</keyword>
<dbReference type="EMBL" id="CAUJNA010002336">
    <property type="protein sequence ID" value="CAJ1392455.1"/>
    <property type="molecule type" value="Genomic_DNA"/>
</dbReference>
<feature type="domain" description="PTHB1 platform" evidence="1">
    <location>
        <begin position="6"/>
        <end position="50"/>
    </location>
</feature>
<accession>A0AA36N6M1</accession>
<dbReference type="Proteomes" id="UP001178507">
    <property type="component" value="Unassembled WGS sequence"/>
</dbReference>
<gene>
    <name evidence="2" type="ORF">EVOR1521_LOCUS17546</name>
</gene>
<comment type="caution">
    <text evidence="2">The sequence shown here is derived from an EMBL/GenBank/DDBJ whole genome shotgun (WGS) entry which is preliminary data.</text>
</comment>
<dbReference type="InterPro" id="IPR055362">
    <property type="entry name" value="PTHB1_pf_dom"/>
</dbReference>
<evidence type="ECO:0000313" key="2">
    <source>
        <dbReference type="EMBL" id="CAJ1392455.1"/>
    </source>
</evidence>